<organism evidence="2 3">
    <name type="scientific">Floridaenema fluviatile BLCC-F154</name>
    <dbReference type="NCBI Taxonomy" id="3153640"/>
    <lineage>
        <taxon>Bacteria</taxon>
        <taxon>Bacillati</taxon>
        <taxon>Cyanobacteriota</taxon>
        <taxon>Cyanophyceae</taxon>
        <taxon>Oscillatoriophycideae</taxon>
        <taxon>Aerosakkonematales</taxon>
        <taxon>Aerosakkonemataceae</taxon>
        <taxon>Floridanema</taxon>
        <taxon>Floridanema fluviatile</taxon>
    </lineage>
</organism>
<evidence type="ECO:0000256" key="1">
    <source>
        <dbReference type="SAM" id="MobiDB-lite"/>
    </source>
</evidence>
<reference evidence="2 3" key="1">
    <citation type="submission" date="2024-09" db="EMBL/GenBank/DDBJ databases">
        <title>Floridaenema gen nov. (Aerosakkonemataceae, Aerosakkonematales ord. nov., Cyanobacteria) from benthic tropical and subtropical fresh waters, with the description of four new species.</title>
        <authorList>
            <person name="Moretto J.A."/>
            <person name="Berthold D.E."/>
            <person name="Lefler F.W."/>
            <person name="Huang I.-S."/>
            <person name="Laughinghouse H. IV."/>
        </authorList>
    </citation>
    <scope>NUCLEOTIDE SEQUENCE [LARGE SCALE GENOMIC DNA]</scope>
    <source>
        <strain evidence="2 3">BLCC-F154</strain>
    </source>
</reference>
<name>A0ABV4YB65_9CYAN</name>
<dbReference type="EMBL" id="JBHFNS010000044">
    <property type="protein sequence ID" value="MFB2935746.1"/>
    <property type="molecule type" value="Genomic_DNA"/>
</dbReference>
<feature type="compositionally biased region" description="Polar residues" evidence="1">
    <location>
        <begin position="83"/>
        <end position="100"/>
    </location>
</feature>
<comment type="caution">
    <text evidence="2">The sequence shown here is derived from an EMBL/GenBank/DDBJ whole genome shotgun (WGS) entry which is preliminary data.</text>
</comment>
<proteinExistence type="predicted"/>
<sequence length="231" mass="26520">MKQHIYRNLQSNDGLVGYWQSAVDSLQINQDGTLIYARQIYRYTAQNNVLTIMLLTNVFLIPYQQQGDTLILLINGQQITYTRRSHPNQNGTNSDRTDSQGLEDSEDRNSNPIIKAIAGVWVGEEYCPDPFYYMSHTLYLILYPDGSVGFDKTERGASWNKVSESFSYFSSGFTQNRNISGRWETDGINILIYWINSRVWQGQVDLNSGRMVMFGVGMINEGSNVMFERKM</sequence>
<accession>A0ABV4YB65</accession>
<gene>
    <name evidence="2" type="ORF">ACE1B6_10885</name>
</gene>
<protein>
    <submittedName>
        <fullName evidence="2">Uncharacterized protein</fullName>
    </submittedName>
</protein>
<evidence type="ECO:0000313" key="2">
    <source>
        <dbReference type="EMBL" id="MFB2935746.1"/>
    </source>
</evidence>
<evidence type="ECO:0000313" key="3">
    <source>
        <dbReference type="Proteomes" id="UP001576776"/>
    </source>
</evidence>
<keyword evidence="3" id="KW-1185">Reference proteome</keyword>
<dbReference type="Proteomes" id="UP001576776">
    <property type="component" value="Unassembled WGS sequence"/>
</dbReference>
<dbReference type="RefSeq" id="WP_413257250.1">
    <property type="nucleotide sequence ID" value="NZ_JBHFNS010000044.1"/>
</dbReference>
<feature type="region of interest" description="Disordered" evidence="1">
    <location>
        <begin position="83"/>
        <end position="108"/>
    </location>
</feature>